<dbReference type="OrthoDB" id="5447244at2"/>
<keyword evidence="2" id="KW-1185">Reference proteome</keyword>
<dbReference type="RefSeq" id="WP_146270159.1">
    <property type="nucleotide sequence ID" value="NZ_VOEI01000002.1"/>
</dbReference>
<dbReference type="Proteomes" id="UP000318010">
    <property type="component" value="Unassembled WGS sequence"/>
</dbReference>
<sequence length="417" mass="47755">MLTQEIIYQNLSQGKFSEVIRLLYDHGNKLDEDPSIAHAISIFMEHFFQSVSGADQEKLEDLNHDLDILLIAHCQNKYHLKDDHLLKLIHMVYKRAPKAMLYEVAKDHPQDTICKEIIDSHKKSVDKASPFTARTESNEIALESLNVPGQKFETEIRSGDGKVWLKVFLRSGDLLDSIAKHLDKLPSVGLVNTTKAKNGKYNLTVYNQKPFAIEETKDEVNLTLENYFSRSPADPIFKEETISGISNVAYFQILDYMLQLGTGLEAYRSLATKMDEERYRDYFVNYLDAISNSHTATGETFHGSGKSDILIRNSNKEVLLVAECKLWGGKTHLTKALDQLFKRYVIWRDGKAALLIFNTTASGFTKIMETAVETVKSHPLYLKFEGQRKETSYSYTFRHFKDSDKTIKLELILFNFI</sequence>
<dbReference type="AlphaFoldDB" id="A0A563U6K7"/>
<organism evidence="1 2">
    <name type="scientific">Mucilaginibacter achroorhodeus</name>
    <dbReference type="NCBI Taxonomy" id="2599294"/>
    <lineage>
        <taxon>Bacteria</taxon>
        <taxon>Pseudomonadati</taxon>
        <taxon>Bacteroidota</taxon>
        <taxon>Sphingobacteriia</taxon>
        <taxon>Sphingobacteriales</taxon>
        <taxon>Sphingobacteriaceae</taxon>
        <taxon>Mucilaginibacter</taxon>
    </lineage>
</organism>
<proteinExistence type="predicted"/>
<protein>
    <submittedName>
        <fullName evidence="1">Uncharacterized protein</fullName>
    </submittedName>
</protein>
<accession>A0A563U6K7</accession>
<evidence type="ECO:0000313" key="1">
    <source>
        <dbReference type="EMBL" id="TWR26982.1"/>
    </source>
</evidence>
<name>A0A563U6K7_9SPHI</name>
<reference evidence="1 2" key="1">
    <citation type="submission" date="2019-07" db="EMBL/GenBank/DDBJ databases">
        <authorList>
            <person name="Kim J."/>
        </authorList>
    </citation>
    <scope>NUCLEOTIDE SEQUENCE [LARGE SCALE GENOMIC DNA]</scope>
    <source>
        <strain evidence="1 2">MJ1a</strain>
    </source>
</reference>
<gene>
    <name evidence="1" type="ORF">FPZ42_08075</name>
</gene>
<comment type="caution">
    <text evidence="1">The sequence shown here is derived from an EMBL/GenBank/DDBJ whole genome shotgun (WGS) entry which is preliminary data.</text>
</comment>
<evidence type="ECO:0000313" key="2">
    <source>
        <dbReference type="Proteomes" id="UP000318010"/>
    </source>
</evidence>
<dbReference type="EMBL" id="VOEI01000002">
    <property type="protein sequence ID" value="TWR26982.1"/>
    <property type="molecule type" value="Genomic_DNA"/>
</dbReference>